<sequence>MFSERCSLHVDTLAQWHLLNQFLCRKFASVCRTFHCRTLSLGRVITRNLYLLRSFEYIGVQCWVS</sequence>
<accession>A0A0C2WLL1</accession>
<keyword evidence="2" id="KW-1185">Reference proteome</keyword>
<dbReference type="InParanoid" id="A0A0C2WLL1"/>
<dbReference type="Proteomes" id="UP000054549">
    <property type="component" value="Unassembled WGS sequence"/>
</dbReference>
<proteinExistence type="predicted"/>
<dbReference type="HOGENOM" id="CLU_2849198_0_0_1"/>
<evidence type="ECO:0000313" key="2">
    <source>
        <dbReference type="Proteomes" id="UP000054549"/>
    </source>
</evidence>
<name>A0A0C2WLL1_AMAMK</name>
<organism evidence="1 2">
    <name type="scientific">Amanita muscaria (strain Koide BX008)</name>
    <dbReference type="NCBI Taxonomy" id="946122"/>
    <lineage>
        <taxon>Eukaryota</taxon>
        <taxon>Fungi</taxon>
        <taxon>Dikarya</taxon>
        <taxon>Basidiomycota</taxon>
        <taxon>Agaricomycotina</taxon>
        <taxon>Agaricomycetes</taxon>
        <taxon>Agaricomycetidae</taxon>
        <taxon>Agaricales</taxon>
        <taxon>Pluteineae</taxon>
        <taxon>Amanitaceae</taxon>
        <taxon>Amanita</taxon>
    </lineage>
</organism>
<dbReference type="EMBL" id="KN818365">
    <property type="protein sequence ID" value="KIL57576.1"/>
    <property type="molecule type" value="Genomic_DNA"/>
</dbReference>
<gene>
    <name evidence="1" type="ORF">M378DRAFT_380901</name>
</gene>
<evidence type="ECO:0000313" key="1">
    <source>
        <dbReference type="EMBL" id="KIL57576.1"/>
    </source>
</evidence>
<protein>
    <submittedName>
        <fullName evidence="1">Uncharacterized protein</fullName>
    </submittedName>
</protein>
<reference evidence="1 2" key="1">
    <citation type="submission" date="2014-04" db="EMBL/GenBank/DDBJ databases">
        <title>Evolutionary Origins and Diversification of the Mycorrhizal Mutualists.</title>
        <authorList>
            <consortium name="DOE Joint Genome Institute"/>
            <consortium name="Mycorrhizal Genomics Consortium"/>
            <person name="Kohler A."/>
            <person name="Kuo A."/>
            <person name="Nagy L.G."/>
            <person name="Floudas D."/>
            <person name="Copeland A."/>
            <person name="Barry K.W."/>
            <person name="Cichocki N."/>
            <person name="Veneault-Fourrey C."/>
            <person name="LaButti K."/>
            <person name="Lindquist E.A."/>
            <person name="Lipzen A."/>
            <person name="Lundell T."/>
            <person name="Morin E."/>
            <person name="Murat C."/>
            <person name="Riley R."/>
            <person name="Ohm R."/>
            <person name="Sun H."/>
            <person name="Tunlid A."/>
            <person name="Henrissat B."/>
            <person name="Grigoriev I.V."/>
            <person name="Hibbett D.S."/>
            <person name="Martin F."/>
        </authorList>
    </citation>
    <scope>NUCLEOTIDE SEQUENCE [LARGE SCALE GENOMIC DNA]</scope>
    <source>
        <strain evidence="1 2">Koide BX008</strain>
    </source>
</reference>
<dbReference type="AlphaFoldDB" id="A0A0C2WLL1"/>